<dbReference type="InterPro" id="IPR025902">
    <property type="entry name" value="LssY-like-C_dom"/>
</dbReference>
<accession>A0A1B2ELQ2</accession>
<name>A0A1B2ELQ2_9HYPH</name>
<gene>
    <name evidence="3" type="ORF">BB934_24015</name>
</gene>
<keyword evidence="1" id="KW-0472">Membrane</keyword>
<feature type="transmembrane region" description="Helical" evidence="1">
    <location>
        <begin position="20"/>
        <end position="41"/>
    </location>
</feature>
<sequence length="275" mass="29798">MTGPHRATTQVASRIRKGLLIAAIVLGGYVLLAYVALPLAWTHYEHQRGLAGRLLVTHTKQGIPGGPLNVGLVGSQEDVVRAMHAAGWYPADPITLRSSLGIIGSVLLHRPDTEAPVSPLFFEGRREDLAYEKPVGSSADQRHHVRFWKVLESGEEGRPVWLGSVTFDRGVGVSRYTGQVTHHIAPDIDAERDGLIDDLVRAGMVTTRYQVSGIGPTLNGRNGEGDPYYTDGEIWMAVLVVAGEKRTQPPAELAIPALVTAKDRIWNAVAGTPRN</sequence>
<dbReference type="AlphaFoldDB" id="A0A1B2ELQ2"/>
<dbReference type="Pfam" id="PF14067">
    <property type="entry name" value="LssY_C"/>
    <property type="match status" value="1"/>
</dbReference>
<dbReference type="EMBL" id="CP016616">
    <property type="protein sequence ID" value="ANY80913.1"/>
    <property type="molecule type" value="Genomic_DNA"/>
</dbReference>
<dbReference type="KEGG" id="moc:BB934_24015"/>
<proteinExistence type="predicted"/>
<dbReference type="OrthoDB" id="3725455at2"/>
<organism evidence="3">
    <name type="scientific">Microvirga ossetica</name>
    <dbReference type="NCBI Taxonomy" id="1882682"/>
    <lineage>
        <taxon>Bacteria</taxon>
        <taxon>Pseudomonadati</taxon>
        <taxon>Pseudomonadota</taxon>
        <taxon>Alphaproteobacteria</taxon>
        <taxon>Hyphomicrobiales</taxon>
        <taxon>Methylobacteriaceae</taxon>
        <taxon>Microvirga</taxon>
    </lineage>
</organism>
<feature type="domain" description="LssY-like C-terminal" evidence="2">
    <location>
        <begin position="56"/>
        <end position="233"/>
    </location>
</feature>
<keyword evidence="1" id="KW-0812">Transmembrane</keyword>
<dbReference type="RefSeq" id="WP_099511985.1">
    <property type="nucleotide sequence ID" value="NZ_CP016616.1"/>
</dbReference>
<reference evidence="3" key="1">
    <citation type="submission" date="2016-07" db="EMBL/GenBank/DDBJ databases">
        <title>Microvirga ossetica sp. nov. a new species of rhizobia isolated from root nodules of the legume species Vicia alpestris Steven originated from North Ossetia region in the Caucasus.</title>
        <authorList>
            <person name="Safronova V.I."/>
            <person name="Kuznetsova I.G."/>
            <person name="Sazanova A.L."/>
            <person name="Belimov A."/>
            <person name="Andronov E."/>
            <person name="Osledkin Y.S."/>
            <person name="Onishchuk O.P."/>
            <person name="Kurchak O.N."/>
            <person name="Shaposhnikov A.I."/>
            <person name="Willems A."/>
            <person name="Tikhonovich I.A."/>
        </authorList>
    </citation>
    <scope>NUCLEOTIDE SEQUENCE [LARGE SCALE GENOMIC DNA]</scope>
    <source>
        <strain evidence="3">V5/3M</strain>
    </source>
</reference>
<keyword evidence="1" id="KW-1133">Transmembrane helix</keyword>
<protein>
    <recommendedName>
        <fullName evidence="2">LssY-like C-terminal domain-containing protein</fullName>
    </recommendedName>
</protein>
<evidence type="ECO:0000256" key="1">
    <source>
        <dbReference type="SAM" id="Phobius"/>
    </source>
</evidence>
<evidence type="ECO:0000313" key="3">
    <source>
        <dbReference type="EMBL" id="ANY80913.1"/>
    </source>
</evidence>
<evidence type="ECO:0000259" key="2">
    <source>
        <dbReference type="Pfam" id="PF14067"/>
    </source>
</evidence>